<keyword evidence="2" id="KW-1185">Reference proteome</keyword>
<name>A0A7S6R8X8_9CAUD</name>
<evidence type="ECO:0000313" key="1">
    <source>
        <dbReference type="EMBL" id="QOV06319.1"/>
    </source>
</evidence>
<gene>
    <name evidence="1" type="ORF">CPT_Maja_099</name>
</gene>
<organism evidence="1 2">
    <name type="scientific">Burkholderia phage Maja</name>
    <dbReference type="NCBI Taxonomy" id="2767571"/>
    <lineage>
        <taxon>Viruses</taxon>
        <taxon>Duplodnaviria</taxon>
        <taxon>Heunggongvirae</taxon>
        <taxon>Uroviricota</taxon>
        <taxon>Caudoviricetes</taxon>
        <taxon>Lindbergviridae</taxon>
        <taxon>Gladiolivirus</taxon>
        <taxon>Gladiolivirus maja</taxon>
    </lineage>
</organism>
<protein>
    <submittedName>
        <fullName evidence="1">Uncharacterized protein</fullName>
    </submittedName>
</protein>
<sequence length="64" mass="7479">MKLYQFYFELKPRPLPWEPGKLAVGFAPMGHPLYPPREPFSDAARWVVKESDLCIYKAMAHDLK</sequence>
<accession>A0A7S6R8X8</accession>
<proteinExistence type="predicted"/>
<dbReference type="EMBL" id="MT708549">
    <property type="protein sequence ID" value="QOV06319.1"/>
    <property type="molecule type" value="Genomic_DNA"/>
</dbReference>
<evidence type="ECO:0000313" key="2">
    <source>
        <dbReference type="Proteomes" id="UP000593952"/>
    </source>
</evidence>
<dbReference type="Proteomes" id="UP000593952">
    <property type="component" value="Segment"/>
</dbReference>
<reference evidence="1 2" key="1">
    <citation type="submission" date="2020-07" db="EMBL/GenBank/DDBJ databases">
        <title>Complete genome sequence of Burkholderia gladioli phage Maja.</title>
        <authorList>
            <person name="Yu Z."/>
            <person name="Yao G.W."/>
            <person name="Guadalupe Vizoso-Pinto M."/>
            <person name="Sun L."/>
            <person name="Le T."/>
            <person name="Gonzalez C."/>
            <person name="Young R."/>
            <person name="Liu M."/>
        </authorList>
    </citation>
    <scope>NUCLEOTIDE SEQUENCE [LARGE SCALE GENOMIC DNA]</scope>
</reference>